<evidence type="ECO:0000256" key="2">
    <source>
        <dbReference type="ARBA" id="ARBA00022824"/>
    </source>
</evidence>
<name>A0ABQ9JHE6_9CUCU</name>
<feature type="transmembrane region" description="Helical" evidence="6">
    <location>
        <begin position="54"/>
        <end position="73"/>
    </location>
</feature>
<evidence type="ECO:0000256" key="4">
    <source>
        <dbReference type="ARBA" id="ARBA00023136"/>
    </source>
</evidence>
<evidence type="ECO:0000313" key="8">
    <source>
        <dbReference type="Proteomes" id="UP001162164"/>
    </source>
</evidence>
<accession>A0ABQ9JHE6</accession>
<evidence type="ECO:0000256" key="6">
    <source>
        <dbReference type="SAM" id="Phobius"/>
    </source>
</evidence>
<protein>
    <submittedName>
        <fullName evidence="7">Uncharacterized protein</fullName>
    </submittedName>
</protein>
<keyword evidence="4 6" id="KW-0472">Membrane</keyword>
<keyword evidence="5" id="KW-0968">Cytoplasmic vesicle</keyword>
<keyword evidence="3 6" id="KW-1133">Transmembrane helix</keyword>
<dbReference type="EMBL" id="JAPWTJ010000525">
    <property type="protein sequence ID" value="KAJ8977626.1"/>
    <property type="molecule type" value="Genomic_DNA"/>
</dbReference>
<keyword evidence="1 6" id="KW-0812">Transmembrane</keyword>
<proteinExistence type="predicted"/>
<dbReference type="InterPro" id="IPR019013">
    <property type="entry name" value="Vma21"/>
</dbReference>
<evidence type="ECO:0000256" key="3">
    <source>
        <dbReference type="ARBA" id="ARBA00022989"/>
    </source>
</evidence>
<evidence type="ECO:0000256" key="5">
    <source>
        <dbReference type="ARBA" id="ARBA00023329"/>
    </source>
</evidence>
<dbReference type="Pfam" id="PF09446">
    <property type="entry name" value="VMA21"/>
    <property type="match status" value="1"/>
</dbReference>
<reference evidence="7" key="1">
    <citation type="journal article" date="2023" name="Insect Mol. Biol.">
        <title>Genome sequencing provides insights into the evolution of gene families encoding plant cell wall-degrading enzymes in longhorned beetles.</title>
        <authorList>
            <person name="Shin N.R."/>
            <person name="Okamura Y."/>
            <person name="Kirsch R."/>
            <person name="Pauchet Y."/>
        </authorList>
    </citation>
    <scope>NUCLEOTIDE SEQUENCE</scope>
    <source>
        <strain evidence="7">MMC_N1</strain>
    </source>
</reference>
<gene>
    <name evidence="7" type="ORF">NQ317_010247</name>
</gene>
<evidence type="ECO:0000313" key="7">
    <source>
        <dbReference type="EMBL" id="KAJ8977626.1"/>
    </source>
</evidence>
<organism evidence="7 8">
    <name type="scientific">Molorchus minor</name>
    <dbReference type="NCBI Taxonomy" id="1323400"/>
    <lineage>
        <taxon>Eukaryota</taxon>
        <taxon>Metazoa</taxon>
        <taxon>Ecdysozoa</taxon>
        <taxon>Arthropoda</taxon>
        <taxon>Hexapoda</taxon>
        <taxon>Insecta</taxon>
        <taxon>Pterygota</taxon>
        <taxon>Neoptera</taxon>
        <taxon>Endopterygota</taxon>
        <taxon>Coleoptera</taxon>
        <taxon>Polyphaga</taxon>
        <taxon>Cucujiformia</taxon>
        <taxon>Chrysomeloidea</taxon>
        <taxon>Cerambycidae</taxon>
        <taxon>Lamiinae</taxon>
        <taxon>Monochamini</taxon>
        <taxon>Molorchus</taxon>
    </lineage>
</organism>
<sequence>MPQVVIIGEKAFLNNLLNDLDIHWYNCQAIFVKTLSFHEYGLGIFGTTDITSNVWSAVFAVVILHIAVGLYIYKAYLQDTAKPVEKMD</sequence>
<keyword evidence="2" id="KW-0256">Endoplasmic reticulum</keyword>
<evidence type="ECO:0000256" key="1">
    <source>
        <dbReference type="ARBA" id="ARBA00022692"/>
    </source>
</evidence>
<comment type="caution">
    <text evidence="7">The sequence shown here is derived from an EMBL/GenBank/DDBJ whole genome shotgun (WGS) entry which is preliminary data.</text>
</comment>
<dbReference type="Proteomes" id="UP001162164">
    <property type="component" value="Unassembled WGS sequence"/>
</dbReference>
<keyword evidence="8" id="KW-1185">Reference proteome</keyword>